<reference evidence="2" key="2">
    <citation type="submission" date="2023-11" db="UniProtKB">
        <authorList>
            <consortium name="WormBaseParasite"/>
        </authorList>
    </citation>
    <scope>IDENTIFICATION</scope>
</reference>
<proteinExistence type="predicted"/>
<sequence>MLQYYSDHGNIIRSYKAVWFAFLACCTSNCNLNKFKTVRRQCGLYGSTGDNSFRVLYINIYFTGQTILYNKCK</sequence>
<accession>A0AA85GAW1</accession>
<organism evidence="1 2">
    <name type="scientific">Schistosoma rodhaini</name>
    <dbReference type="NCBI Taxonomy" id="6188"/>
    <lineage>
        <taxon>Eukaryota</taxon>
        <taxon>Metazoa</taxon>
        <taxon>Spiralia</taxon>
        <taxon>Lophotrochozoa</taxon>
        <taxon>Platyhelminthes</taxon>
        <taxon>Trematoda</taxon>
        <taxon>Digenea</taxon>
        <taxon>Strigeidida</taxon>
        <taxon>Schistosomatoidea</taxon>
        <taxon>Schistosomatidae</taxon>
        <taxon>Schistosoma</taxon>
    </lineage>
</organism>
<dbReference type="WBParaSite" id="SRDH1_84580.1">
    <property type="protein sequence ID" value="SRDH1_84580.1"/>
    <property type="gene ID" value="SRDH1_84580"/>
</dbReference>
<reference evidence="1" key="1">
    <citation type="submission" date="2022-06" db="EMBL/GenBank/DDBJ databases">
        <authorList>
            <person name="Berger JAMES D."/>
            <person name="Berger JAMES D."/>
        </authorList>
    </citation>
    <scope>NUCLEOTIDE SEQUENCE [LARGE SCALE GENOMIC DNA]</scope>
</reference>
<dbReference type="AlphaFoldDB" id="A0AA85GAW1"/>
<protein>
    <submittedName>
        <fullName evidence="2">Uncharacterized protein</fullName>
    </submittedName>
</protein>
<name>A0AA85GAW1_9TREM</name>
<evidence type="ECO:0000313" key="2">
    <source>
        <dbReference type="WBParaSite" id="SRDH1_84580.1"/>
    </source>
</evidence>
<keyword evidence="1" id="KW-1185">Reference proteome</keyword>
<evidence type="ECO:0000313" key="1">
    <source>
        <dbReference type="Proteomes" id="UP000050792"/>
    </source>
</evidence>
<dbReference type="Proteomes" id="UP000050792">
    <property type="component" value="Unassembled WGS sequence"/>
</dbReference>